<keyword evidence="6" id="KW-0175">Coiled coil</keyword>
<gene>
    <name evidence="10" type="ORF">DES41_101652</name>
</gene>
<dbReference type="EMBL" id="QPJK01000001">
    <property type="protein sequence ID" value="RCW76048.1"/>
    <property type="molecule type" value="Genomic_DNA"/>
</dbReference>
<evidence type="ECO:0000259" key="9">
    <source>
        <dbReference type="Pfam" id="PF13807"/>
    </source>
</evidence>
<dbReference type="Pfam" id="PF13807">
    <property type="entry name" value="GNVR"/>
    <property type="match status" value="1"/>
</dbReference>
<dbReference type="InterPro" id="IPR017468">
    <property type="entry name" value="Chain_len_reg_EpsF"/>
</dbReference>
<dbReference type="RefSeq" id="WP_114465833.1">
    <property type="nucleotide sequence ID" value="NZ_QPJK01000001.1"/>
</dbReference>
<keyword evidence="5 7" id="KW-0472">Membrane</keyword>
<dbReference type="InterPro" id="IPR050445">
    <property type="entry name" value="Bact_polysacc_biosynth/exp"/>
</dbReference>
<proteinExistence type="predicted"/>
<dbReference type="AlphaFoldDB" id="A0A368Y9E7"/>
<evidence type="ECO:0000259" key="8">
    <source>
        <dbReference type="Pfam" id="PF02706"/>
    </source>
</evidence>
<comment type="subcellular location">
    <subcellularLocation>
        <location evidence="1">Cell membrane</location>
        <topology evidence="1">Multi-pass membrane protein</topology>
    </subcellularLocation>
</comment>
<keyword evidence="4 7" id="KW-1133">Transmembrane helix</keyword>
<evidence type="ECO:0000256" key="6">
    <source>
        <dbReference type="SAM" id="Coils"/>
    </source>
</evidence>
<keyword evidence="3 7" id="KW-0812">Transmembrane</keyword>
<name>A0A368Y9E7_9BURK</name>
<dbReference type="InterPro" id="IPR032807">
    <property type="entry name" value="GNVR"/>
</dbReference>
<dbReference type="PANTHER" id="PTHR32309:SF13">
    <property type="entry name" value="FERRIC ENTEROBACTIN TRANSPORT PROTEIN FEPE"/>
    <property type="match status" value="1"/>
</dbReference>
<accession>A0A368Y9E7</accession>
<dbReference type="InterPro" id="IPR003856">
    <property type="entry name" value="LPS_length_determ_N"/>
</dbReference>
<evidence type="ECO:0000313" key="11">
    <source>
        <dbReference type="Proteomes" id="UP000252884"/>
    </source>
</evidence>
<evidence type="ECO:0000256" key="3">
    <source>
        <dbReference type="ARBA" id="ARBA00022692"/>
    </source>
</evidence>
<evidence type="ECO:0000256" key="1">
    <source>
        <dbReference type="ARBA" id="ARBA00004651"/>
    </source>
</evidence>
<reference evidence="10 11" key="1">
    <citation type="submission" date="2018-07" db="EMBL/GenBank/DDBJ databases">
        <title>Genomic Encyclopedia of Type Strains, Phase IV (KMG-IV): sequencing the most valuable type-strain genomes for metagenomic binning, comparative biology and taxonomic classification.</title>
        <authorList>
            <person name="Goeker M."/>
        </authorList>
    </citation>
    <scope>NUCLEOTIDE SEQUENCE [LARGE SCALE GENOMIC DNA]</scope>
    <source>
        <strain evidence="10 11">DSM 21634</strain>
    </source>
</reference>
<feature type="coiled-coil region" evidence="6">
    <location>
        <begin position="257"/>
        <end position="358"/>
    </location>
</feature>
<evidence type="ECO:0000256" key="4">
    <source>
        <dbReference type="ARBA" id="ARBA00022989"/>
    </source>
</evidence>
<evidence type="ECO:0000256" key="5">
    <source>
        <dbReference type="ARBA" id="ARBA00023136"/>
    </source>
</evidence>
<evidence type="ECO:0000313" key="10">
    <source>
        <dbReference type="EMBL" id="RCW76048.1"/>
    </source>
</evidence>
<protein>
    <submittedName>
        <fullName evidence="10">Chain length determinant protein EpsF</fullName>
    </submittedName>
</protein>
<evidence type="ECO:0000256" key="2">
    <source>
        <dbReference type="ARBA" id="ARBA00022475"/>
    </source>
</evidence>
<feature type="domain" description="Polysaccharide chain length determinant N-terminal" evidence="8">
    <location>
        <begin position="3"/>
        <end position="88"/>
    </location>
</feature>
<keyword evidence="2" id="KW-1003">Cell membrane</keyword>
<evidence type="ECO:0000256" key="7">
    <source>
        <dbReference type="SAM" id="Phobius"/>
    </source>
</evidence>
<dbReference type="NCBIfam" id="TIGR03017">
    <property type="entry name" value="EpsF"/>
    <property type="match status" value="1"/>
</dbReference>
<dbReference type="GO" id="GO:0004713">
    <property type="term" value="F:protein tyrosine kinase activity"/>
    <property type="evidence" value="ECO:0007669"/>
    <property type="project" value="TreeGrafter"/>
</dbReference>
<comment type="caution">
    <text evidence="10">The sequence shown here is derived from an EMBL/GenBank/DDBJ whole genome shotgun (WGS) entry which is preliminary data.</text>
</comment>
<feature type="transmembrane region" description="Helical" evidence="7">
    <location>
        <begin position="397"/>
        <end position="417"/>
    </location>
</feature>
<dbReference type="Proteomes" id="UP000252884">
    <property type="component" value="Unassembled WGS sequence"/>
</dbReference>
<feature type="domain" description="Tyrosine-protein kinase G-rich" evidence="9">
    <location>
        <begin position="348"/>
        <end position="418"/>
    </location>
</feature>
<organism evidence="10 11">
    <name type="scientific">Pseudorhodoferax soli</name>
    <dbReference type="NCBI Taxonomy" id="545864"/>
    <lineage>
        <taxon>Bacteria</taxon>
        <taxon>Pseudomonadati</taxon>
        <taxon>Pseudomonadota</taxon>
        <taxon>Betaproteobacteria</taxon>
        <taxon>Burkholderiales</taxon>
        <taxon>Comamonadaceae</taxon>
    </lineage>
</organism>
<dbReference type="OrthoDB" id="8559110at2"/>
<dbReference type="PANTHER" id="PTHR32309">
    <property type="entry name" value="TYROSINE-PROTEIN KINASE"/>
    <property type="match status" value="1"/>
</dbReference>
<dbReference type="Pfam" id="PF02706">
    <property type="entry name" value="Wzz"/>
    <property type="match status" value="1"/>
</dbReference>
<keyword evidence="11" id="KW-1185">Reference proteome</keyword>
<dbReference type="GO" id="GO:0005886">
    <property type="term" value="C:plasma membrane"/>
    <property type="evidence" value="ECO:0007669"/>
    <property type="project" value="UniProtKB-SubCell"/>
</dbReference>
<sequence>MRLAEIFVLLRARWKLAALVWVTVVALVAAVTLLKEPKYTATASVVLDVKSPDPIAGVILPGMANSSYMGTQLGVVRSDRVALRVAQALGWDKDEERRKRWLEANEGRGDFSAALAGSLLRDMEALATRDSNVITVAYTSSDSLRAAQIANAWVKAYIDTTLELRVDPARQYSGFFDTYGKQLREDLERAQAKLSAYQREHGLVATDERVDVENLRLVELSSQLVALQGVANETGGRQSQAVANADRMPEVLSNPVIVNLTAELGRQEARNKELGERLGERHPEMLELKAKIADLRATIDAETRRVTGSITVTNNVNQARLEQLRAAVEEQRARLLQLRALRDEAGVLQRDVENARRAYDTIMARVSQTNIESQSTQTNVSVLKEATEPTSPSEPRVVLNMAVAVLAATLLAMAAALGTEMRDRRLRTEQDVLRGLHLPLLGTMPDRTRRPVRSVGWTAQIAGGTPTQRQSN</sequence>